<evidence type="ECO:0000313" key="2">
    <source>
        <dbReference type="EMBL" id="OJF14255.1"/>
    </source>
</evidence>
<dbReference type="AlphaFoldDB" id="A0A1K0FN44"/>
<keyword evidence="1" id="KW-0732">Signal</keyword>
<gene>
    <name evidence="2" type="ORF">BG844_10750</name>
</gene>
<feature type="chain" id="PRO_5038421887" description="Lipoprotein" evidence="1">
    <location>
        <begin position="26"/>
        <end position="316"/>
    </location>
</feature>
<keyword evidence="3" id="KW-1185">Reference proteome</keyword>
<feature type="signal peptide" evidence="1">
    <location>
        <begin position="1"/>
        <end position="25"/>
    </location>
</feature>
<name>A0A1K0FN44_9ACTN</name>
<reference evidence="2 3" key="1">
    <citation type="submission" date="2016-09" db="EMBL/GenBank/DDBJ databases">
        <title>Couchioplanes caeruleus draft genome sequence.</title>
        <authorList>
            <person name="Sheehan J."/>
            <person name="Caffrey P."/>
        </authorList>
    </citation>
    <scope>NUCLEOTIDE SEQUENCE [LARGE SCALE GENOMIC DNA]</scope>
    <source>
        <strain evidence="2 3">DSM 43634</strain>
    </source>
</reference>
<accession>A0A1K0FN44</accession>
<dbReference type="PROSITE" id="PS51257">
    <property type="entry name" value="PROKAR_LIPOPROTEIN"/>
    <property type="match status" value="1"/>
</dbReference>
<dbReference type="Proteomes" id="UP000182486">
    <property type="component" value="Unassembled WGS sequence"/>
</dbReference>
<evidence type="ECO:0008006" key="4">
    <source>
        <dbReference type="Google" id="ProtNLM"/>
    </source>
</evidence>
<comment type="caution">
    <text evidence="2">The sequence shown here is derived from an EMBL/GenBank/DDBJ whole genome shotgun (WGS) entry which is preliminary data.</text>
</comment>
<organism evidence="2 3">
    <name type="scientific">Couchioplanes caeruleus subsp. caeruleus</name>
    <dbReference type="NCBI Taxonomy" id="56427"/>
    <lineage>
        <taxon>Bacteria</taxon>
        <taxon>Bacillati</taxon>
        <taxon>Actinomycetota</taxon>
        <taxon>Actinomycetes</taxon>
        <taxon>Micromonosporales</taxon>
        <taxon>Micromonosporaceae</taxon>
        <taxon>Couchioplanes</taxon>
    </lineage>
</organism>
<proteinExistence type="predicted"/>
<sequence length="316" mass="34585">MRRQKSWWPVSVLAASLQLAMSACTGSDGGPPPKPAAIPAPETVALTRDTTQEETEVLYRAEQMRIRDCMRRQGFDYFLVPRRPVPEMRDFPYVVDDVSWAAKYGYGSTLYRLNELALEKDPNERYFESLPATRRAQALLARNGDARNGDLLVDVPGIPNTVTSSKGCRAAAQRELYGDLPAWVRADAVMTALVPLRQGAVTADPRFVKAVQRWSRCMRERGHPYASPAQARDNVPRLVRHVGPEQSGPADAPAAETALAVAEATCANRTGLAATARQVDQEHAARLRAQYRADVAAGQRLQQQALPGARAIVAAG</sequence>
<protein>
    <recommendedName>
        <fullName evidence="4">Lipoprotein</fullName>
    </recommendedName>
</protein>
<evidence type="ECO:0000313" key="3">
    <source>
        <dbReference type="Proteomes" id="UP000182486"/>
    </source>
</evidence>
<dbReference type="EMBL" id="MEIA01000106">
    <property type="protein sequence ID" value="OJF14255.1"/>
    <property type="molecule type" value="Genomic_DNA"/>
</dbReference>
<evidence type="ECO:0000256" key="1">
    <source>
        <dbReference type="SAM" id="SignalP"/>
    </source>
</evidence>